<dbReference type="Proteomes" id="UP000465360">
    <property type="component" value="Unassembled WGS sequence"/>
</dbReference>
<accession>A0A7I9YJD4</accession>
<dbReference type="AlphaFoldDB" id="A0A7I9YJD4"/>
<protein>
    <recommendedName>
        <fullName evidence="3">Lipoprotein LpqN</fullName>
    </recommendedName>
</protein>
<proteinExistence type="predicted"/>
<gene>
    <name evidence="1" type="ORF">MBOU_06450</name>
</gene>
<organism evidence="1 2">
    <name type="scientific">Mycobacterium bourgelatii</name>
    <dbReference type="NCBI Taxonomy" id="1273442"/>
    <lineage>
        <taxon>Bacteria</taxon>
        <taxon>Bacillati</taxon>
        <taxon>Actinomycetota</taxon>
        <taxon>Actinomycetes</taxon>
        <taxon>Mycobacteriales</taxon>
        <taxon>Mycobacteriaceae</taxon>
        <taxon>Mycobacterium</taxon>
    </lineage>
</organism>
<sequence length="217" mass="22608">MSARRTHAALGAAVLVWLSAVGCGHIGEGSDDTQSRPDPIEPAPGIAVTTSQHIPPNATRCVVTPGDDGEEIVAAVADPTAPRITIRVPDGWTAEEGTGDIALAMSGPHSMSATVRIAPTDPTPESAFLRYTAALGGAMQRLKFVVTGAQFCGYSSEILSGTLRGDSARIDFADRITHIRTNTSYFLVTIHVEAPGDTAEFGAAKSVLLQDFGVVIP</sequence>
<keyword evidence="2" id="KW-1185">Reference proteome</keyword>
<evidence type="ECO:0008006" key="3">
    <source>
        <dbReference type="Google" id="ProtNLM"/>
    </source>
</evidence>
<evidence type="ECO:0000313" key="2">
    <source>
        <dbReference type="Proteomes" id="UP000465360"/>
    </source>
</evidence>
<dbReference type="EMBL" id="BLKZ01000001">
    <property type="protein sequence ID" value="GFG88603.1"/>
    <property type="molecule type" value="Genomic_DNA"/>
</dbReference>
<evidence type="ECO:0000313" key="1">
    <source>
        <dbReference type="EMBL" id="GFG88603.1"/>
    </source>
</evidence>
<dbReference type="PROSITE" id="PS51257">
    <property type="entry name" value="PROKAR_LIPOPROTEIN"/>
    <property type="match status" value="1"/>
</dbReference>
<comment type="caution">
    <text evidence="1">The sequence shown here is derived from an EMBL/GenBank/DDBJ whole genome shotgun (WGS) entry which is preliminary data.</text>
</comment>
<dbReference type="RefSeq" id="WP_240355346.1">
    <property type="nucleotide sequence ID" value="NZ_BLKZ01000001.1"/>
</dbReference>
<reference evidence="1 2" key="1">
    <citation type="journal article" date="2019" name="Emerg. Microbes Infect.">
        <title>Comprehensive subspecies identification of 175 nontuberculous mycobacteria species based on 7547 genomic profiles.</title>
        <authorList>
            <person name="Matsumoto Y."/>
            <person name="Kinjo T."/>
            <person name="Motooka D."/>
            <person name="Nabeya D."/>
            <person name="Jung N."/>
            <person name="Uechi K."/>
            <person name="Horii T."/>
            <person name="Iida T."/>
            <person name="Fujita J."/>
            <person name="Nakamura S."/>
        </authorList>
    </citation>
    <scope>NUCLEOTIDE SEQUENCE [LARGE SCALE GENOMIC DNA]</scope>
    <source>
        <strain evidence="1 2">JCM 30725</strain>
    </source>
</reference>
<name>A0A7I9YJD4_MYCBU</name>